<dbReference type="Proteomes" id="UP000321513">
    <property type="component" value="Unassembled WGS sequence"/>
</dbReference>
<evidence type="ECO:0000256" key="1">
    <source>
        <dbReference type="ARBA" id="ARBA00010378"/>
    </source>
</evidence>
<keyword evidence="3" id="KW-0067">ATP-binding</keyword>
<keyword evidence="2" id="KW-0547">Nucleotide-binding</keyword>
<dbReference type="OrthoDB" id="9806903at2"/>
<dbReference type="Gene3D" id="1.10.8.60">
    <property type="match status" value="1"/>
</dbReference>
<dbReference type="RefSeq" id="WP_147202355.1">
    <property type="nucleotide sequence ID" value="NZ_BJYT01000002.1"/>
</dbReference>
<feature type="domain" description="AAA+ ATPase" evidence="4">
    <location>
        <begin position="50"/>
        <end position="187"/>
    </location>
</feature>
<dbReference type="CDD" id="cd00009">
    <property type="entry name" value="AAA"/>
    <property type="match status" value="1"/>
</dbReference>
<dbReference type="FunFam" id="3.40.50.300:FF:000216">
    <property type="entry name" value="Type VII secretion ATPase EccA"/>
    <property type="match status" value="1"/>
</dbReference>
<dbReference type="SMART" id="SM00382">
    <property type="entry name" value="AAA"/>
    <property type="match status" value="1"/>
</dbReference>
<proteinExistence type="inferred from homology"/>
<dbReference type="InterPro" id="IPR041627">
    <property type="entry name" value="AAA_lid_6"/>
</dbReference>
<evidence type="ECO:0000256" key="2">
    <source>
        <dbReference type="ARBA" id="ARBA00022741"/>
    </source>
</evidence>
<accession>A0A512B8J4</accession>
<dbReference type="EMBL" id="BJYT01000002">
    <property type="protein sequence ID" value="GEO08285.1"/>
    <property type="molecule type" value="Genomic_DNA"/>
</dbReference>
<dbReference type="Gene3D" id="3.40.50.300">
    <property type="entry name" value="P-loop containing nucleotide triphosphate hydrolases"/>
    <property type="match status" value="1"/>
</dbReference>
<dbReference type="AlphaFoldDB" id="A0A512B8J4"/>
<evidence type="ECO:0000259" key="4">
    <source>
        <dbReference type="SMART" id="SM00382"/>
    </source>
</evidence>
<comment type="caution">
    <text evidence="5">The sequence shown here is derived from an EMBL/GenBank/DDBJ whole genome shotgun (WGS) entry which is preliminary data.</text>
</comment>
<gene>
    <name evidence="5" type="ORF">SAE01_07810</name>
</gene>
<sequence>MNDKSEQSDEQIELSNLIGLDKIKLEIEELKTLARFRKKRIELGLPVTPSTLHIVFTGNPGTGKTTVARLLGQIYYDIGLLASNRVVEVSRGDLVGQYIGHTAPKTQKVFESALGGILFIDEAYSLFKTGNDFGNEAVETLLKLMEDNREKIVIVIAGYPKEMEDLLTSNPGLKSRFSKTLHFEDYLKEELTQIFHKMVADYHNKLTEGAKYKIEYLIDRYYDSGLFTSNARAVRNIFEDTIKRQSIRLSKVENPTQDEVTGFIDKDIPDALN</sequence>
<reference evidence="5 6" key="1">
    <citation type="submission" date="2019-07" db="EMBL/GenBank/DDBJ databases">
        <title>Whole genome shotgun sequence of Segetibacter aerophilus NBRC 106135.</title>
        <authorList>
            <person name="Hosoyama A."/>
            <person name="Uohara A."/>
            <person name="Ohji S."/>
            <person name="Ichikawa N."/>
        </authorList>
    </citation>
    <scope>NUCLEOTIDE SEQUENCE [LARGE SCALE GENOMIC DNA]</scope>
    <source>
        <strain evidence="5 6">NBRC 106135</strain>
    </source>
</reference>
<dbReference type="PANTHER" id="PTHR43392:SF2">
    <property type="entry name" value="AAA-TYPE ATPASE FAMILY PROTEIN _ ANKYRIN REPEAT FAMILY PROTEIN"/>
    <property type="match status" value="1"/>
</dbReference>
<dbReference type="GO" id="GO:0016887">
    <property type="term" value="F:ATP hydrolysis activity"/>
    <property type="evidence" value="ECO:0007669"/>
    <property type="project" value="InterPro"/>
</dbReference>
<dbReference type="InterPro" id="IPR050773">
    <property type="entry name" value="CbxX/CfxQ_RuBisCO_ESX"/>
</dbReference>
<evidence type="ECO:0000256" key="3">
    <source>
        <dbReference type="ARBA" id="ARBA00022840"/>
    </source>
</evidence>
<evidence type="ECO:0000313" key="6">
    <source>
        <dbReference type="Proteomes" id="UP000321513"/>
    </source>
</evidence>
<dbReference type="PANTHER" id="PTHR43392">
    <property type="entry name" value="AAA-TYPE ATPASE FAMILY PROTEIN / ANKYRIN REPEAT FAMILY PROTEIN"/>
    <property type="match status" value="1"/>
</dbReference>
<dbReference type="PRINTS" id="PR00819">
    <property type="entry name" value="CBXCFQXSUPER"/>
</dbReference>
<organism evidence="5 6">
    <name type="scientific">Segetibacter aerophilus</name>
    <dbReference type="NCBI Taxonomy" id="670293"/>
    <lineage>
        <taxon>Bacteria</taxon>
        <taxon>Pseudomonadati</taxon>
        <taxon>Bacteroidota</taxon>
        <taxon>Chitinophagia</taxon>
        <taxon>Chitinophagales</taxon>
        <taxon>Chitinophagaceae</taxon>
        <taxon>Segetibacter</taxon>
    </lineage>
</organism>
<dbReference type="InterPro" id="IPR027417">
    <property type="entry name" value="P-loop_NTPase"/>
</dbReference>
<comment type="similarity">
    <text evidence="1">Belongs to the CbxX/CfxQ family.</text>
</comment>
<dbReference type="InterPro" id="IPR003593">
    <property type="entry name" value="AAA+_ATPase"/>
</dbReference>
<dbReference type="GO" id="GO:0005524">
    <property type="term" value="F:ATP binding"/>
    <property type="evidence" value="ECO:0007669"/>
    <property type="project" value="UniProtKB-KW"/>
</dbReference>
<dbReference type="SUPFAM" id="SSF52540">
    <property type="entry name" value="P-loop containing nucleoside triphosphate hydrolases"/>
    <property type="match status" value="1"/>
</dbReference>
<name>A0A512B8J4_9BACT</name>
<dbReference type="Pfam" id="PF17866">
    <property type="entry name" value="AAA_lid_6"/>
    <property type="match status" value="1"/>
</dbReference>
<dbReference type="InterPro" id="IPR000641">
    <property type="entry name" value="CbxX/CfxQ"/>
</dbReference>
<protein>
    <recommendedName>
        <fullName evidence="4">AAA+ ATPase domain-containing protein</fullName>
    </recommendedName>
</protein>
<keyword evidence="6" id="KW-1185">Reference proteome</keyword>
<evidence type="ECO:0000313" key="5">
    <source>
        <dbReference type="EMBL" id="GEO08285.1"/>
    </source>
</evidence>
<dbReference type="Pfam" id="PF00004">
    <property type="entry name" value="AAA"/>
    <property type="match status" value="1"/>
</dbReference>
<dbReference type="InterPro" id="IPR003959">
    <property type="entry name" value="ATPase_AAA_core"/>
</dbReference>